<protein>
    <recommendedName>
        <fullName evidence="2">DNA2/NAM7 helicase helicase domain-containing protein</fullName>
    </recommendedName>
</protein>
<accession>A0ABY5TUS1</accession>
<evidence type="ECO:0000256" key="1">
    <source>
        <dbReference type="SAM" id="Coils"/>
    </source>
</evidence>
<dbReference type="EMBL" id="CP103423">
    <property type="protein sequence ID" value="UWD34402.1"/>
    <property type="molecule type" value="Genomic_DNA"/>
</dbReference>
<gene>
    <name evidence="3" type="ORF">NX772_01055</name>
</gene>
<dbReference type="InterPro" id="IPR027417">
    <property type="entry name" value="P-loop_NTPase"/>
</dbReference>
<feature type="domain" description="DNA2/NAM7 helicase helicase" evidence="2">
    <location>
        <begin position="272"/>
        <end position="482"/>
    </location>
</feature>
<dbReference type="Pfam" id="PF13086">
    <property type="entry name" value="AAA_11"/>
    <property type="match status" value="1"/>
</dbReference>
<dbReference type="InterPro" id="IPR041677">
    <property type="entry name" value="DNA2/NAM7_AAA_11"/>
</dbReference>
<keyword evidence="1" id="KW-0175">Coiled coil</keyword>
<feature type="coiled-coil region" evidence="1">
    <location>
        <begin position="560"/>
        <end position="590"/>
    </location>
</feature>
<dbReference type="RefSeq" id="WP_051542142.1">
    <property type="nucleotide sequence ID" value="NZ_CP103423.1"/>
</dbReference>
<feature type="coiled-coil region" evidence="1">
    <location>
        <begin position="383"/>
        <end position="482"/>
    </location>
</feature>
<reference evidence="3" key="1">
    <citation type="submission" date="2022-08" db="EMBL/GenBank/DDBJ databases">
        <title>Complete genome sequence of Mycoplasma molare type strain H 542.</title>
        <authorList>
            <person name="Spergser J."/>
        </authorList>
    </citation>
    <scope>NUCLEOTIDE SEQUENCE</scope>
    <source>
        <strain evidence="3">H 542</strain>
    </source>
</reference>
<organism evidence="3 4">
    <name type="scientific">Mesomycoplasma molare</name>
    <dbReference type="NCBI Taxonomy" id="171288"/>
    <lineage>
        <taxon>Bacteria</taxon>
        <taxon>Bacillati</taxon>
        <taxon>Mycoplasmatota</taxon>
        <taxon>Mycoplasmoidales</taxon>
        <taxon>Metamycoplasmataceae</taxon>
        <taxon>Mesomycoplasma</taxon>
    </lineage>
</organism>
<evidence type="ECO:0000313" key="3">
    <source>
        <dbReference type="EMBL" id="UWD34402.1"/>
    </source>
</evidence>
<sequence length="803" mass="94722">MINKKNILDNWIMIERLSEGNWNEKDYKKIQIQGNDYYESFSKNFKNKNECLILIFKIFNSKELIYNFLSKENNYEINNDELELIGTNKFSFAICFNDKLELIKEFTFYTWSAYLKENDVKLKFPSEFEKKEKELSENIENIFTNERNEDQKAFFNKAFKEFIESYEIDMNFSRYKTVYADAVDPLLHSFFIKDLEKAKNISTENLDKYLSLPDKESGKKIKRINLDNKHEEGIEKISEILEPKKYPYSRFPSNSKYSLSLMQQVALNIIINENYDNIQMKSVNGPPGTGKTTLLKDVFAELICRQAYQIVKLNLKNIKYYSKPMNKETTNKIGKLPIEISDKGIFVVSSNNTAVQNIVNELPLLDKIDDNLKEKLKAVNYFRKTANSKKNEENNAIDSENNKSKNDVEYEKWGLFSLEGGKKTNLNNIIEKIEDVIEELNEYSKNRNNNAYEEYLELYNKIEEQKNNIQETLNKLKFLQDESKKIINVLNEQKNLDDNNINFSLNLLLEEGNKYKSEIKNYDYSLKLKEDEVYIKKLKMPSWISQLFKTKKYKKHFLELENLIDEKKSLIDLRNKVKNKIKLIEKLKENKEYIDKIDKYLVSKNIKVLDFNVENSEFQLSNPWFNQEYREMQSNLFILSLKVRKHFLSYNMENLREAKKILDDKWKNKVDIESDALHQAWYWINMVVPVISSTFASISRMFGDFKENSIGYLFVDEAGQAVPQAAVGAIFRSKNITVVGDPSQIEPVSVLDKNTLKWITKKYNLPEEINTSVQEIFDSHSKFGFYKKIVNELVFLFGYIEDV</sequence>
<evidence type="ECO:0000259" key="2">
    <source>
        <dbReference type="Pfam" id="PF13086"/>
    </source>
</evidence>
<evidence type="ECO:0000313" key="4">
    <source>
        <dbReference type="Proteomes" id="UP001058364"/>
    </source>
</evidence>
<keyword evidence="4" id="KW-1185">Reference proteome</keyword>
<proteinExistence type="predicted"/>
<dbReference type="Proteomes" id="UP001058364">
    <property type="component" value="Chromosome"/>
</dbReference>
<dbReference type="Gene3D" id="3.40.50.300">
    <property type="entry name" value="P-loop containing nucleotide triphosphate hydrolases"/>
    <property type="match status" value="1"/>
</dbReference>
<name>A0ABY5TUS1_9BACT</name>
<dbReference type="SUPFAM" id="SSF52540">
    <property type="entry name" value="P-loop containing nucleoside triphosphate hydrolases"/>
    <property type="match status" value="1"/>
</dbReference>